<dbReference type="Proteomes" id="UP001285441">
    <property type="component" value="Unassembled WGS sequence"/>
</dbReference>
<accession>A0AAE0NGB6</accession>
<dbReference type="InterPro" id="IPR036291">
    <property type="entry name" value="NAD(P)-bd_dom_sf"/>
</dbReference>
<evidence type="ECO:0000256" key="2">
    <source>
        <dbReference type="ARBA" id="ARBA00023002"/>
    </source>
</evidence>
<dbReference type="GO" id="GO:0016491">
    <property type="term" value="F:oxidoreductase activity"/>
    <property type="evidence" value="ECO:0007669"/>
    <property type="project" value="UniProtKB-KW"/>
</dbReference>
<dbReference type="InterPro" id="IPR002347">
    <property type="entry name" value="SDR_fam"/>
</dbReference>
<dbReference type="EMBL" id="JAULSW010000005">
    <property type="protein sequence ID" value="KAK3380960.1"/>
    <property type="molecule type" value="Genomic_DNA"/>
</dbReference>
<dbReference type="PANTHER" id="PTHR24320">
    <property type="entry name" value="RETINOL DEHYDROGENASE"/>
    <property type="match status" value="1"/>
</dbReference>
<keyword evidence="2" id="KW-0560">Oxidoreductase</keyword>
<evidence type="ECO:0000256" key="1">
    <source>
        <dbReference type="ARBA" id="ARBA00006484"/>
    </source>
</evidence>
<dbReference type="Gene3D" id="3.40.50.720">
    <property type="entry name" value="NAD(P)-binding Rossmann-like Domain"/>
    <property type="match status" value="1"/>
</dbReference>
<dbReference type="SUPFAM" id="SSF51735">
    <property type="entry name" value="NAD(P)-binding Rossmann-fold domains"/>
    <property type="match status" value="1"/>
</dbReference>
<dbReference type="PRINTS" id="PR00080">
    <property type="entry name" value="SDRFAMILY"/>
</dbReference>
<keyword evidence="5" id="KW-1185">Reference proteome</keyword>
<evidence type="ECO:0000256" key="3">
    <source>
        <dbReference type="RuleBase" id="RU000363"/>
    </source>
</evidence>
<comment type="similarity">
    <text evidence="1 3">Belongs to the short-chain dehydrogenases/reductases (SDR) family.</text>
</comment>
<dbReference type="Pfam" id="PF00106">
    <property type="entry name" value="adh_short"/>
    <property type="match status" value="1"/>
</dbReference>
<dbReference type="AlphaFoldDB" id="A0AAE0NGB6"/>
<sequence length="329" mass="35397">MAPKYDAKTTATELVQDLANEIKGKVVLITGVSPGGLGDTFATSIAKAHPALLILTGRTASKVQEAADAITKANPDVKTRVLQLDLGSLAAVQKSAAEVQEWADVPAIDVLVNNAGIMAVPYALSPDGVESQLATNHLGPFLFTNLIMDKILAAKEPRVVNISSDGHRLCPGIRFGDHNFHDGETYDKWMSYGQSKTANMLMAISLAEKLGPKRGLTAVSLHPGVIFSTSLANHMDADSDFPALTALDKKMGNREAWEGLKVKTADEGVATHVYGAFHPELKEYNGAYLQDAHVADPWTETVKSWGTSSVEAERLWKLSEKLVGQEFAY</sequence>
<dbReference type="PRINTS" id="PR00081">
    <property type="entry name" value="GDHRDH"/>
</dbReference>
<gene>
    <name evidence="4" type="ORF">B0H63DRAFT_523698</name>
</gene>
<proteinExistence type="inferred from homology"/>
<reference evidence="4" key="1">
    <citation type="journal article" date="2023" name="Mol. Phylogenet. Evol.">
        <title>Genome-scale phylogeny and comparative genomics of the fungal order Sordariales.</title>
        <authorList>
            <person name="Hensen N."/>
            <person name="Bonometti L."/>
            <person name="Westerberg I."/>
            <person name="Brannstrom I.O."/>
            <person name="Guillou S."/>
            <person name="Cros-Aarteil S."/>
            <person name="Calhoun S."/>
            <person name="Haridas S."/>
            <person name="Kuo A."/>
            <person name="Mondo S."/>
            <person name="Pangilinan J."/>
            <person name="Riley R."/>
            <person name="LaButti K."/>
            <person name="Andreopoulos B."/>
            <person name="Lipzen A."/>
            <person name="Chen C."/>
            <person name="Yan M."/>
            <person name="Daum C."/>
            <person name="Ng V."/>
            <person name="Clum A."/>
            <person name="Steindorff A."/>
            <person name="Ohm R.A."/>
            <person name="Martin F."/>
            <person name="Silar P."/>
            <person name="Natvig D.O."/>
            <person name="Lalanne C."/>
            <person name="Gautier V."/>
            <person name="Ament-Velasquez S.L."/>
            <person name="Kruys A."/>
            <person name="Hutchinson M.I."/>
            <person name="Powell A.J."/>
            <person name="Barry K."/>
            <person name="Miller A.N."/>
            <person name="Grigoriev I.V."/>
            <person name="Debuchy R."/>
            <person name="Gladieux P."/>
            <person name="Hiltunen Thoren M."/>
            <person name="Johannesson H."/>
        </authorList>
    </citation>
    <scope>NUCLEOTIDE SEQUENCE</scope>
    <source>
        <strain evidence="4">CBS 232.78</strain>
    </source>
</reference>
<name>A0AAE0NGB6_9PEZI</name>
<organism evidence="4 5">
    <name type="scientific">Podospora didyma</name>
    <dbReference type="NCBI Taxonomy" id="330526"/>
    <lineage>
        <taxon>Eukaryota</taxon>
        <taxon>Fungi</taxon>
        <taxon>Dikarya</taxon>
        <taxon>Ascomycota</taxon>
        <taxon>Pezizomycotina</taxon>
        <taxon>Sordariomycetes</taxon>
        <taxon>Sordariomycetidae</taxon>
        <taxon>Sordariales</taxon>
        <taxon>Podosporaceae</taxon>
        <taxon>Podospora</taxon>
    </lineage>
</organism>
<evidence type="ECO:0000313" key="4">
    <source>
        <dbReference type="EMBL" id="KAK3380960.1"/>
    </source>
</evidence>
<protein>
    <recommendedName>
        <fullName evidence="6">Oxidoreductase</fullName>
    </recommendedName>
</protein>
<dbReference type="PANTHER" id="PTHR24320:SF283">
    <property type="entry name" value="RETINOL DEHYDROGENASE 11"/>
    <property type="match status" value="1"/>
</dbReference>
<reference evidence="4" key="2">
    <citation type="submission" date="2023-06" db="EMBL/GenBank/DDBJ databases">
        <authorList>
            <consortium name="Lawrence Berkeley National Laboratory"/>
            <person name="Haridas S."/>
            <person name="Hensen N."/>
            <person name="Bonometti L."/>
            <person name="Westerberg I."/>
            <person name="Brannstrom I.O."/>
            <person name="Guillou S."/>
            <person name="Cros-Aarteil S."/>
            <person name="Calhoun S."/>
            <person name="Kuo A."/>
            <person name="Mondo S."/>
            <person name="Pangilinan J."/>
            <person name="Riley R."/>
            <person name="LaButti K."/>
            <person name="Andreopoulos B."/>
            <person name="Lipzen A."/>
            <person name="Chen C."/>
            <person name="Yanf M."/>
            <person name="Daum C."/>
            <person name="Ng V."/>
            <person name="Clum A."/>
            <person name="Steindorff A."/>
            <person name="Ohm R."/>
            <person name="Martin F."/>
            <person name="Silar P."/>
            <person name="Natvig D."/>
            <person name="Lalanne C."/>
            <person name="Gautier V."/>
            <person name="Ament-velasquez S.L."/>
            <person name="Kruys A."/>
            <person name="Hutchinson M.I."/>
            <person name="Powell A.J."/>
            <person name="Barry K."/>
            <person name="Miller A.N."/>
            <person name="Grigoriev I.V."/>
            <person name="Debuchy R."/>
            <person name="Gladieux P."/>
            <person name="Thoren M.H."/>
            <person name="Johannesson H."/>
        </authorList>
    </citation>
    <scope>NUCLEOTIDE SEQUENCE</scope>
    <source>
        <strain evidence="4">CBS 232.78</strain>
    </source>
</reference>
<comment type="caution">
    <text evidence="4">The sequence shown here is derived from an EMBL/GenBank/DDBJ whole genome shotgun (WGS) entry which is preliminary data.</text>
</comment>
<evidence type="ECO:0000313" key="5">
    <source>
        <dbReference type="Proteomes" id="UP001285441"/>
    </source>
</evidence>
<evidence type="ECO:0008006" key="6">
    <source>
        <dbReference type="Google" id="ProtNLM"/>
    </source>
</evidence>